<dbReference type="EMBL" id="JASCZI010212721">
    <property type="protein sequence ID" value="MED6200176.1"/>
    <property type="molecule type" value="Genomic_DNA"/>
</dbReference>
<evidence type="ECO:0000313" key="3">
    <source>
        <dbReference type="Proteomes" id="UP001341840"/>
    </source>
</evidence>
<feature type="region of interest" description="Disordered" evidence="1">
    <location>
        <begin position="29"/>
        <end position="98"/>
    </location>
</feature>
<evidence type="ECO:0000313" key="2">
    <source>
        <dbReference type="EMBL" id="MED6200176.1"/>
    </source>
</evidence>
<gene>
    <name evidence="2" type="ORF">PIB30_082556</name>
</gene>
<reference evidence="2 3" key="1">
    <citation type="journal article" date="2023" name="Plants (Basel)">
        <title>Bridging the Gap: Combining Genomics and Transcriptomics Approaches to Understand Stylosanthes scabra, an Orphan Legume from the Brazilian Caatinga.</title>
        <authorList>
            <person name="Ferreira-Neto J.R.C."/>
            <person name="da Silva M.D."/>
            <person name="Binneck E."/>
            <person name="de Melo N.F."/>
            <person name="da Silva R.H."/>
            <person name="de Melo A.L.T.M."/>
            <person name="Pandolfi V."/>
            <person name="Bustamante F.O."/>
            <person name="Brasileiro-Vidal A.C."/>
            <person name="Benko-Iseppon A.M."/>
        </authorList>
    </citation>
    <scope>NUCLEOTIDE SEQUENCE [LARGE SCALE GENOMIC DNA]</scope>
    <source>
        <tissue evidence="2">Leaves</tissue>
    </source>
</reference>
<name>A0ABU6XRE3_9FABA</name>
<protein>
    <submittedName>
        <fullName evidence="2">Uncharacterized protein</fullName>
    </submittedName>
</protein>
<sequence length="122" mass="13079">MANMDPKTHGTNFDMKHALLIYVLMTQGGEPSAHDEGHPIGSLDKAPLQPPTISSRGASPGTGKATQAASSTGSAIRATSTTRDIGHTFCSSPDSLEPTMHDVMRRLDRQDRQIARTQAMIH</sequence>
<accession>A0ABU6XRE3</accession>
<comment type="caution">
    <text evidence="2">The sequence shown here is derived from an EMBL/GenBank/DDBJ whole genome shotgun (WGS) entry which is preliminary data.</text>
</comment>
<evidence type="ECO:0000256" key="1">
    <source>
        <dbReference type="SAM" id="MobiDB-lite"/>
    </source>
</evidence>
<feature type="compositionally biased region" description="Polar residues" evidence="1">
    <location>
        <begin position="64"/>
        <end position="94"/>
    </location>
</feature>
<keyword evidence="3" id="KW-1185">Reference proteome</keyword>
<proteinExistence type="predicted"/>
<dbReference type="Proteomes" id="UP001341840">
    <property type="component" value="Unassembled WGS sequence"/>
</dbReference>
<organism evidence="2 3">
    <name type="scientific">Stylosanthes scabra</name>
    <dbReference type="NCBI Taxonomy" id="79078"/>
    <lineage>
        <taxon>Eukaryota</taxon>
        <taxon>Viridiplantae</taxon>
        <taxon>Streptophyta</taxon>
        <taxon>Embryophyta</taxon>
        <taxon>Tracheophyta</taxon>
        <taxon>Spermatophyta</taxon>
        <taxon>Magnoliopsida</taxon>
        <taxon>eudicotyledons</taxon>
        <taxon>Gunneridae</taxon>
        <taxon>Pentapetalae</taxon>
        <taxon>rosids</taxon>
        <taxon>fabids</taxon>
        <taxon>Fabales</taxon>
        <taxon>Fabaceae</taxon>
        <taxon>Papilionoideae</taxon>
        <taxon>50 kb inversion clade</taxon>
        <taxon>dalbergioids sensu lato</taxon>
        <taxon>Dalbergieae</taxon>
        <taxon>Pterocarpus clade</taxon>
        <taxon>Stylosanthes</taxon>
    </lineage>
</organism>